<dbReference type="GO" id="GO:0003964">
    <property type="term" value="F:RNA-directed DNA polymerase activity"/>
    <property type="evidence" value="ECO:0007669"/>
    <property type="project" value="UniProtKB-KW"/>
</dbReference>
<proteinExistence type="predicted"/>
<protein>
    <submittedName>
        <fullName evidence="11">Retrovirus-related Pol polyprotein from transposon TNT 1-94</fullName>
    </submittedName>
</protein>
<dbReference type="InterPro" id="IPR012337">
    <property type="entry name" value="RNaseH-like_sf"/>
</dbReference>
<dbReference type="SUPFAM" id="SSF53098">
    <property type="entry name" value="Ribonuclease H-like"/>
    <property type="match status" value="1"/>
</dbReference>
<keyword evidence="1" id="KW-0540">Nuclease</keyword>
<evidence type="ECO:0000313" key="12">
    <source>
        <dbReference type="Proteomes" id="UP001178461"/>
    </source>
</evidence>
<dbReference type="InterPro" id="IPR036397">
    <property type="entry name" value="RNaseH_sf"/>
</dbReference>
<dbReference type="GO" id="GO:0046872">
    <property type="term" value="F:metal ion binding"/>
    <property type="evidence" value="ECO:0007669"/>
    <property type="project" value="UniProtKB-KW"/>
</dbReference>
<evidence type="ECO:0000256" key="7">
    <source>
        <dbReference type="ARBA" id="ARBA00022918"/>
    </source>
</evidence>
<dbReference type="GO" id="GO:0006310">
    <property type="term" value="P:DNA recombination"/>
    <property type="evidence" value="ECO:0007669"/>
    <property type="project" value="UniProtKB-KW"/>
</dbReference>
<dbReference type="GO" id="GO:0015074">
    <property type="term" value="P:DNA integration"/>
    <property type="evidence" value="ECO:0007669"/>
    <property type="project" value="UniProtKB-KW"/>
</dbReference>
<dbReference type="InterPro" id="IPR039537">
    <property type="entry name" value="Retrotran_Ty1/copia-like"/>
</dbReference>
<dbReference type="AlphaFoldDB" id="A0AA35L9N4"/>
<evidence type="ECO:0000313" key="11">
    <source>
        <dbReference type="EMBL" id="CAI5791624.1"/>
    </source>
</evidence>
<name>A0AA35L9N4_9SAUR</name>
<keyword evidence="8" id="KW-0239">DNA-directed DNA polymerase</keyword>
<evidence type="ECO:0000256" key="9">
    <source>
        <dbReference type="ARBA" id="ARBA00023172"/>
    </source>
</evidence>
<keyword evidence="5" id="KW-0460">Magnesium</keyword>
<evidence type="ECO:0000256" key="8">
    <source>
        <dbReference type="ARBA" id="ARBA00022932"/>
    </source>
</evidence>
<dbReference type="GO" id="GO:0003676">
    <property type="term" value="F:nucleic acid binding"/>
    <property type="evidence" value="ECO:0007669"/>
    <property type="project" value="InterPro"/>
</dbReference>
<dbReference type="InterPro" id="IPR001584">
    <property type="entry name" value="Integrase_cat-core"/>
</dbReference>
<dbReference type="Gene3D" id="3.30.420.10">
    <property type="entry name" value="Ribonuclease H-like superfamily/Ribonuclease H"/>
    <property type="match status" value="1"/>
</dbReference>
<evidence type="ECO:0000256" key="1">
    <source>
        <dbReference type="ARBA" id="ARBA00022722"/>
    </source>
</evidence>
<reference evidence="11" key="1">
    <citation type="submission" date="2022-12" db="EMBL/GenBank/DDBJ databases">
        <authorList>
            <person name="Alioto T."/>
            <person name="Alioto T."/>
            <person name="Gomez Garrido J."/>
        </authorList>
    </citation>
    <scope>NUCLEOTIDE SEQUENCE</scope>
</reference>
<dbReference type="Proteomes" id="UP001178461">
    <property type="component" value="Chromosome 13"/>
</dbReference>
<keyword evidence="8" id="KW-0548">Nucleotidyltransferase</keyword>
<keyword evidence="12" id="KW-1185">Reference proteome</keyword>
<dbReference type="PROSITE" id="PS50994">
    <property type="entry name" value="INTEGRASE"/>
    <property type="match status" value="1"/>
</dbReference>
<accession>A0AA35L9N4</accession>
<evidence type="ECO:0000256" key="3">
    <source>
        <dbReference type="ARBA" id="ARBA00022759"/>
    </source>
</evidence>
<evidence type="ECO:0000256" key="4">
    <source>
        <dbReference type="ARBA" id="ARBA00022801"/>
    </source>
</evidence>
<keyword evidence="3" id="KW-0255">Endonuclease</keyword>
<dbReference type="PANTHER" id="PTHR42648:SF11">
    <property type="entry name" value="TRANSPOSON TY4-P GAG-POL POLYPROTEIN"/>
    <property type="match status" value="1"/>
</dbReference>
<gene>
    <name evidence="11" type="ORF">PODLI_1B033170</name>
</gene>
<keyword evidence="8" id="KW-0808">Transferase</keyword>
<dbReference type="GO" id="GO:0004519">
    <property type="term" value="F:endonuclease activity"/>
    <property type="evidence" value="ECO:0007669"/>
    <property type="project" value="UniProtKB-KW"/>
</dbReference>
<feature type="domain" description="Integrase catalytic" evidence="10">
    <location>
        <begin position="151"/>
        <end position="285"/>
    </location>
</feature>
<keyword evidence="2" id="KW-0479">Metal-binding</keyword>
<evidence type="ECO:0000256" key="6">
    <source>
        <dbReference type="ARBA" id="ARBA00022908"/>
    </source>
</evidence>
<dbReference type="EMBL" id="OX395138">
    <property type="protein sequence ID" value="CAI5791624.1"/>
    <property type="molecule type" value="Genomic_DNA"/>
</dbReference>
<dbReference type="GO" id="GO:0016787">
    <property type="term" value="F:hydrolase activity"/>
    <property type="evidence" value="ECO:0007669"/>
    <property type="project" value="UniProtKB-KW"/>
</dbReference>
<organism evidence="11 12">
    <name type="scientific">Podarcis lilfordi</name>
    <name type="common">Lilford's wall lizard</name>
    <dbReference type="NCBI Taxonomy" id="74358"/>
    <lineage>
        <taxon>Eukaryota</taxon>
        <taxon>Metazoa</taxon>
        <taxon>Chordata</taxon>
        <taxon>Craniata</taxon>
        <taxon>Vertebrata</taxon>
        <taxon>Euteleostomi</taxon>
        <taxon>Lepidosauria</taxon>
        <taxon>Squamata</taxon>
        <taxon>Bifurcata</taxon>
        <taxon>Unidentata</taxon>
        <taxon>Episquamata</taxon>
        <taxon>Laterata</taxon>
        <taxon>Lacertibaenia</taxon>
        <taxon>Lacertidae</taxon>
        <taxon>Podarcis</taxon>
    </lineage>
</organism>
<dbReference type="PANTHER" id="PTHR42648">
    <property type="entry name" value="TRANSPOSASE, PUTATIVE-RELATED"/>
    <property type="match status" value="1"/>
</dbReference>
<keyword evidence="4" id="KW-0378">Hydrolase</keyword>
<dbReference type="Pfam" id="PF00665">
    <property type="entry name" value="rve"/>
    <property type="match status" value="1"/>
</dbReference>
<dbReference type="GO" id="GO:0003887">
    <property type="term" value="F:DNA-directed DNA polymerase activity"/>
    <property type="evidence" value="ECO:0007669"/>
    <property type="project" value="UniProtKB-KW"/>
</dbReference>
<keyword evidence="9" id="KW-0233">DNA recombination</keyword>
<keyword evidence="7" id="KW-0695">RNA-directed DNA polymerase</keyword>
<evidence type="ECO:0000256" key="2">
    <source>
        <dbReference type="ARBA" id="ARBA00022723"/>
    </source>
</evidence>
<sequence length="442" mass="50115">MASAAFSGYGYRPMPKLNEHNFVIWKKRLAVILEAEGNLDAIEMPMPTGTSEEDLARIKLWKSQNSKARVTILDGLEDEHLSLIDSRDHAAQILNDLERMYGGSVKSELELSYGNIISLLQLSLLQSAKVVRSNQKDEADLRTLAQKTWTRHTGPPKERACEGTAEKHQSARHIVRSDLCEPMNVPSLGKNRYILNFLYDFSKNCIVYFLKGKSEMQEMLKNYLAMAENEFQRALAMLMPDNVGEYCSHDLQSLLEEEGIEHVATVPYTPQQSSIAERKFRSVMEVHVQGCMFKTCGETQEELRSLSKIDCQQREPGVHFLNFAAGKFLACHTSVYFEVFVATAFPGNIDTSLTPERKQSNNGQISYVLAFVDDLIIATVNDRDRAQVVKNLSKDVEVKELGKIQFYLGIQVEREEGSSFLLSQKQKIYELIQSMQVQEPQP</sequence>
<evidence type="ECO:0000259" key="10">
    <source>
        <dbReference type="PROSITE" id="PS50994"/>
    </source>
</evidence>
<evidence type="ECO:0000256" key="5">
    <source>
        <dbReference type="ARBA" id="ARBA00022842"/>
    </source>
</evidence>
<keyword evidence="6" id="KW-0229">DNA integration</keyword>